<dbReference type="GO" id="GO:0003677">
    <property type="term" value="F:DNA binding"/>
    <property type="evidence" value="ECO:0007669"/>
    <property type="project" value="UniProtKB-UniRule"/>
</dbReference>
<dbReference type="GO" id="GO:0005694">
    <property type="term" value="C:chromosome"/>
    <property type="evidence" value="ECO:0007669"/>
    <property type="project" value="InterPro"/>
</dbReference>
<reference evidence="10 11" key="2">
    <citation type="submission" date="2020-07" db="EMBL/GenBank/DDBJ databases">
        <title>Genome assembly of wild tea tree DASZ reveals pedigree and selection history of tea varieties.</title>
        <authorList>
            <person name="Zhang W."/>
        </authorList>
    </citation>
    <scope>NUCLEOTIDE SEQUENCE [LARGE SCALE GENOMIC DNA]</scope>
    <source>
        <strain evidence="11">cv. G240</strain>
        <tissue evidence="10">Leaf</tissue>
    </source>
</reference>
<feature type="region of interest" description="Disordered" evidence="8">
    <location>
        <begin position="593"/>
        <end position="632"/>
    </location>
</feature>
<sequence length="632" mass="70973">MDVHPMMEVVKGAAFDILQAAGGCPASLRPGRWLDLYSGTGSVGIEALSWRCSEVHFVEMDPWVVSDVLRPNLEWTSFLMFLSYIQTVSKGSYNRLSETLQLMNCFCVGKDRPFDYISVTPPYTKVDYGVLMDQVSKSSVVGEDTFIVVEYLLRTDMLDSCGCLIKVLPMTICFSMGKLKRRIQPRDITINIGKDAPIPECPIPGERWKEIRHDNTVTWLAFWNDPMIPKEFKYVFLVASSSLKGQSDKEKYEKSRMLKDYIQGIRAAYTKDFSSKDITRRQIAVATYLIDKLALRAGNDKFDFLGKDSIRYQNEVEVELPVFKAIQQFRTGKSGGYDLFDKLDTNKLNAHLKELMPGLTVKVFRTYNASITLDEMLRDLWEKTGLKSGSRIGSWRIGENQFASVRQFGGCGLSGLADGFESGRYFLRAKDTDHHLVTMLARSGKCVDDVMVVVRGNWKFGKGKNRLDPVPKRKGEPGNNLKKVLVSADDAVLAQIKTVHQFFGHPNLQNQGRAAHILLRYEPTYSTFSAADNILIPKGEQSDNLREEVDEALNLAFEEADLNPSNSPSTSGRVDVSFEDIFTDLGDLPGAYPENMAGESLTQMARRKNAARMSARRKAETNQSEPPPVAVT</sequence>
<keyword evidence="5 7" id="KW-0238">DNA-binding</keyword>
<dbReference type="AlphaFoldDB" id="A0A7J7HF71"/>
<evidence type="ECO:0000256" key="1">
    <source>
        <dbReference type="ARBA" id="ARBA00000213"/>
    </source>
</evidence>
<evidence type="ECO:0000259" key="9">
    <source>
        <dbReference type="SMART" id="SM00435"/>
    </source>
</evidence>
<dbReference type="InterPro" id="IPR001631">
    <property type="entry name" value="TopoI"/>
</dbReference>
<evidence type="ECO:0000256" key="5">
    <source>
        <dbReference type="ARBA" id="ARBA00023125"/>
    </source>
</evidence>
<dbReference type="GO" id="GO:0003917">
    <property type="term" value="F:DNA topoisomerase type I (single strand cut, ATP-independent) activity"/>
    <property type="evidence" value="ECO:0007669"/>
    <property type="project" value="UniProtKB-EC"/>
</dbReference>
<dbReference type="GO" id="GO:0005730">
    <property type="term" value="C:nucleolus"/>
    <property type="evidence" value="ECO:0007669"/>
    <property type="project" value="TreeGrafter"/>
</dbReference>
<proteinExistence type="inferred from homology"/>
<keyword evidence="11" id="KW-1185">Reference proteome</keyword>
<dbReference type="GO" id="GO:0007059">
    <property type="term" value="P:chromosome segregation"/>
    <property type="evidence" value="ECO:0007669"/>
    <property type="project" value="TreeGrafter"/>
</dbReference>
<dbReference type="SMART" id="SM00435">
    <property type="entry name" value="TOPEUc"/>
    <property type="match status" value="1"/>
</dbReference>
<evidence type="ECO:0000313" key="10">
    <source>
        <dbReference type="EMBL" id="KAF5951137.1"/>
    </source>
</evidence>
<dbReference type="InterPro" id="IPR013030">
    <property type="entry name" value="DNA_topo_DNA_db_N_dom2"/>
</dbReference>
<dbReference type="Gene3D" id="3.90.15.10">
    <property type="entry name" value="Topoisomerase I, Chain A, domain 3"/>
    <property type="match status" value="2"/>
</dbReference>
<dbReference type="GO" id="GO:0006260">
    <property type="term" value="P:DNA replication"/>
    <property type="evidence" value="ECO:0007669"/>
    <property type="project" value="TreeGrafter"/>
</dbReference>
<dbReference type="Gene3D" id="3.40.50.150">
    <property type="entry name" value="Vaccinia Virus protein VP39"/>
    <property type="match status" value="1"/>
</dbReference>
<keyword evidence="4" id="KW-0799">Topoisomerase</keyword>
<reference evidence="11" key="1">
    <citation type="journal article" date="2020" name="Nat. Commun.">
        <title>Genome assembly of wild tea tree DASZ reveals pedigree and selection history of tea varieties.</title>
        <authorList>
            <person name="Zhang W."/>
            <person name="Zhang Y."/>
            <person name="Qiu H."/>
            <person name="Guo Y."/>
            <person name="Wan H."/>
            <person name="Zhang X."/>
            <person name="Scossa F."/>
            <person name="Alseekh S."/>
            <person name="Zhang Q."/>
            <person name="Wang P."/>
            <person name="Xu L."/>
            <person name="Schmidt M.H."/>
            <person name="Jia X."/>
            <person name="Li D."/>
            <person name="Zhu A."/>
            <person name="Guo F."/>
            <person name="Chen W."/>
            <person name="Ni D."/>
            <person name="Usadel B."/>
            <person name="Fernie A.R."/>
            <person name="Wen W."/>
        </authorList>
    </citation>
    <scope>NUCLEOTIDE SEQUENCE [LARGE SCALE GENOMIC DNA]</scope>
    <source>
        <strain evidence="11">cv. G240</strain>
    </source>
</reference>
<evidence type="ECO:0000256" key="2">
    <source>
        <dbReference type="ARBA" id="ARBA00006645"/>
    </source>
</evidence>
<dbReference type="Pfam" id="PF02919">
    <property type="entry name" value="Topoisom_I_N"/>
    <property type="match status" value="1"/>
</dbReference>
<dbReference type="InterPro" id="IPR011010">
    <property type="entry name" value="DNA_brk_join_enz"/>
</dbReference>
<comment type="caution">
    <text evidence="10">The sequence shown here is derived from an EMBL/GenBank/DDBJ whole genome shotgun (WGS) entry which is preliminary data.</text>
</comment>
<dbReference type="Pfam" id="PF01028">
    <property type="entry name" value="Topoisom_I"/>
    <property type="match status" value="1"/>
</dbReference>
<dbReference type="PROSITE" id="PS52038">
    <property type="entry name" value="TOPO_IB_2"/>
    <property type="match status" value="1"/>
</dbReference>
<evidence type="ECO:0000313" key="11">
    <source>
        <dbReference type="Proteomes" id="UP000593564"/>
    </source>
</evidence>
<comment type="caution">
    <text evidence="7">Lacks conserved residue(s) required for the propagation of feature annotation.</text>
</comment>
<dbReference type="InterPro" id="IPR013500">
    <property type="entry name" value="TopoI_cat_euk"/>
</dbReference>
<keyword evidence="6" id="KW-0413">Isomerase</keyword>
<evidence type="ECO:0000256" key="8">
    <source>
        <dbReference type="SAM" id="MobiDB-lite"/>
    </source>
</evidence>
<dbReference type="EC" id="5.6.2.1" evidence="3"/>
<accession>A0A7J7HF71</accession>
<comment type="similarity">
    <text evidence="2">Belongs to the type IB topoisomerase family.</text>
</comment>
<dbReference type="PANTHER" id="PTHR10290">
    <property type="entry name" value="DNA TOPOISOMERASE I"/>
    <property type="match status" value="1"/>
</dbReference>
<gene>
    <name evidence="10" type="ORF">HYC85_009081</name>
</gene>
<dbReference type="GO" id="GO:0006265">
    <property type="term" value="P:DNA topological change"/>
    <property type="evidence" value="ECO:0007669"/>
    <property type="project" value="InterPro"/>
</dbReference>
<dbReference type="InterPro" id="IPR029063">
    <property type="entry name" value="SAM-dependent_MTases_sf"/>
</dbReference>
<dbReference type="PRINTS" id="PR00416">
    <property type="entry name" value="EUTPISMRASEI"/>
</dbReference>
<evidence type="ECO:0000256" key="6">
    <source>
        <dbReference type="ARBA" id="ARBA00023235"/>
    </source>
</evidence>
<dbReference type="Pfam" id="PF03602">
    <property type="entry name" value="Cons_hypoth95"/>
    <property type="match status" value="1"/>
</dbReference>
<evidence type="ECO:0000256" key="3">
    <source>
        <dbReference type="ARBA" id="ARBA00012891"/>
    </source>
</evidence>
<protein>
    <recommendedName>
        <fullName evidence="3">DNA topoisomerase</fullName>
        <ecNumber evidence="3">5.6.2.1</ecNumber>
    </recommendedName>
</protein>
<dbReference type="InterPro" id="IPR014711">
    <property type="entry name" value="TopoI_cat_a-hlx-sub_euk"/>
</dbReference>
<dbReference type="InterPro" id="IPR051062">
    <property type="entry name" value="Topoisomerase_IB"/>
</dbReference>
<dbReference type="InterPro" id="IPR036202">
    <property type="entry name" value="TopoI_DNA-bd_euk_N_sf"/>
</dbReference>
<dbReference type="InterPro" id="IPR008336">
    <property type="entry name" value="TopoI_DNA-bd_euk"/>
</dbReference>
<comment type="catalytic activity">
    <reaction evidence="1">
        <text>ATP-independent breakage of single-stranded DNA, followed by passage and rejoining.</text>
        <dbReference type="EC" id="5.6.2.1"/>
    </reaction>
</comment>
<dbReference type="SUPFAM" id="SSF56741">
    <property type="entry name" value="Eukaryotic DNA topoisomerase I, N-terminal DNA-binding fragment"/>
    <property type="match status" value="1"/>
</dbReference>
<dbReference type="PANTHER" id="PTHR10290:SF23">
    <property type="entry name" value="DNA TOPOISOMERASE 1 BETA"/>
    <property type="match status" value="1"/>
</dbReference>
<name>A0A7J7HF71_CAMSI</name>
<evidence type="ECO:0000256" key="7">
    <source>
        <dbReference type="PROSITE-ProRule" id="PRU01382"/>
    </source>
</evidence>
<organism evidence="10 11">
    <name type="scientific">Camellia sinensis</name>
    <name type="common">Tea plant</name>
    <name type="synonym">Thea sinensis</name>
    <dbReference type="NCBI Taxonomy" id="4442"/>
    <lineage>
        <taxon>Eukaryota</taxon>
        <taxon>Viridiplantae</taxon>
        <taxon>Streptophyta</taxon>
        <taxon>Embryophyta</taxon>
        <taxon>Tracheophyta</taxon>
        <taxon>Spermatophyta</taxon>
        <taxon>Magnoliopsida</taxon>
        <taxon>eudicotyledons</taxon>
        <taxon>Gunneridae</taxon>
        <taxon>Pentapetalae</taxon>
        <taxon>asterids</taxon>
        <taxon>Ericales</taxon>
        <taxon>Theaceae</taxon>
        <taxon>Camellia</taxon>
    </lineage>
</organism>
<feature type="domain" description="DNA topoisomerase I eukaryotic-type" evidence="9">
    <location>
        <begin position="176"/>
        <end position="575"/>
    </location>
</feature>
<dbReference type="SUPFAM" id="SSF56349">
    <property type="entry name" value="DNA breaking-rejoining enzymes"/>
    <property type="match status" value="1"/>
</dbReference>
<feature type="compositionally biased region" description="Basic residues" evidence="8">
    <location>
        <begin position="605"/>
        <end position="616"/>
    </location>
</feature>
<evidence type="ECO:0000256" key="4">
    <source>
        <dbReference type="ARBA" id="ARBA00023029"/>
    </source>
</evidence>
<dbReference type="SUPFAM" id="SSF53335">
    <property type="entry name" value="S-adenosyl-L-methionine-dependent methyltransferases"/>
    <property type="match status" value="1"/>
</dbReference>
<dbReference type="InterPro" id="IPR013499">
    <property type="entry name" value="TopoI_euk"/>
</dbReference>
<dbReference type="EMBL" id="JACBKZ010000004">
    <property type="protein sequence ID" value="KAF5951137.1"/>
    <property type="molecule type" value="Genomic_DNA"/>
</dbReference>
<dbReference type="Gene3D" id="2.170.11.10">
    <property type="entry name" value="DNA Topoisomerase I, domain 2"/>
    <property type="match status" value="1"/>
</dbReference>
<dbReference type="Proteomes" id="UP000593564">
    <property type="component" value="Unassembled WGS sequence"/>
</dbReference>